<dbReference type="OrthoDB" id="119302at2759"/>
<evidence type="ECO:0000313" key="4">
    <source>
        <dbReference type="EMBL" id="KAG6963568.1"/>
    </source>
</evidence>
<gene>
    <name evidence="4" type="ORF">JG687_00006499</name>
</gene>
<feature type="domain" description="AARP2CN" evidence="3">
    <location>
        <begin position="8"/>
        <end position="39"/>
    </location>
</feature>
<sequence length="231" mass="25643">MLATTATFVNGYFRGKPLSVKQLIHITDVGTFQMSCITVRQVQHGKMDADMSAKPPVAPTAAGQDEVLVLAMADSAVQEGLRFEAEYDPFASEQTWPTNEEIAEAEAEAKKQRQVETAANKEENMTFTDEVDAPVDRPARVRSARYRGMKSLRTSAWDLKQSLPLDYARLFQVEDFAMVQRLALARGKDAERAMKGQLRRKSQDPADSFSCFVDGIGGRGGLGFRCIILSW</sequence>
<dbReference type="GO" id="GO:0030688">
    <property type="term" value="C:preribosome, small subunit precursor"/>
    <property type="evidence" value="ECO:0007669"/>
    <property type="project" value="TreeGrafter"/>
</dbReference>
<dbReference type="AlphaFoldDB" id="A0A8T1UJ87"/>
<reference evidence="4" key="1">
    <citation type="submission" date="2021-01" db="EMBL/GenBank/DDBJ databases">
        <title>Phytophthora aleatoria, a newly-described species from Pinus radiata is distinct from Phytophthora cactorum isolates based on comparative genomics.</title>
        <authorList>
            <person name="Mcdougal R."/>
            <person name="Panda P."/>
            <person name="Williams N."/>
            <person name="Studholme D.J."/>
        </authorList>
    </citation>
    <scope>NUCLEOTIDE SEQUENCE</scope>
    <source>
        <strain evidence="4">NZFS 3830</strain>
    </source>
</reference>
<dbReference type="GO" id="GO:0000462">
    <property type="term" value="P:maturation of SSU-rRNA from tricistronic rRNA transcript (SSU-rRNA, 5.8S rRNA, LSU-rRNA)"/>
    <property type="evidence" value="ECO:0007669"/>
    <property type="project" value="TreeGrafter"/>
</dbReference>
<dbReference type="GO" id="GO:0003924">
    <property type="term" value="F:GTPase activity"/>
    <property type="evidence" value="ECO:0007669"/>
    <property type="project" value="TreeGrafter"/>
</dbReference>
<evidence type="ECO:0000256" key="1">
    <source>
        <dbReference type="ARBA" id="ARBA00038288"/>
    </source>
</evidence>
<dbReference type="Proteomes" id="UP000688947">
    <property type="component" value="Unassembled WGS sequence"/>
</dbReference>
<name>A0A8T1UJ87_9STRA</name>
<dbReference type="InterPro" id="IPR007034">
    <property type="entry name" value="BMS1_TSR1_C"/>
</dbReference>
<dbReference type="InterPro" id="IPR012948">
    <property type="entry name" value="AARP2CN"/>
</dbReference>
<dbReference type="GO" id="GO:0005634">
    <property type="term" value="C:nucleus"/>
    <property type="evidence" value="ECO:0007669"/>
    <property type="project" value="InterPro"/>
</dbReference>
<proteinExistence type="inferred from homology"/>
<dbReference type="Pfam" id="PF08142">
    <property type="entry name" value="AARP2CN"/>
    <property type="match status" value="1"/>
</dbReference>
<dbReference type="PANTHER" id="PTHR12858:SF1">
    <property type="entry name" value="PRE-RRNA-PROCESSING PROTEIN TSR1 HOMOLOG"/>
    <property type="match status" value="1"/>
</dbReference>
<dbReference type="EMBL" id="JAENGZ010000265">
    <property type="protein sequence ID" value="KAG6963568.1"/>
    <property type="molecule type" value="Genomic_DNA"/>
</dbReference>
<dbReference type="Pfam" id="PF04950">
    <property type="entry name" value="RIBIOP_C"/>
    <property type="match status" value="1"/>
</dbReference>
<dbReference type="PANTHER" id="PTHR12858">
    <property type="entry name" value="RIBOSOME BIOGENESIS PROTEIN"/>
    <property type="match status" value="1"/>
</dbReference>
<evidence type="ECO:0000259" key="2">
    <source>
        <dbReference type="Pfam" id="PF04950"/>
    </source>
</evidence>
<protein>
    <submittedName>
        <fullName evidence="4">Uncharacterized protein</fullName>
    </submittedName>
</protein>
<evidence type="ECO:0000259" key="3">
    <source>
        <dbReference type="Pfam" id="PF08142"/>
    </source>
</evidence>
<evidence type="ECO:0000313" key="5">
    <source>
        <dbReference type="Proteomes" id="UP000688947"/>
    </source>
</evidence>
<feature type="domain" description="Ribosome biogenesis protein BMS1/TSR1 C-terminal" evidence="2">
    <location>
        <begin position="132"/>
        <end position="189"/>
    </location>
</feature>
<accession>A0A8T1UJ87</accession>
<dbReference type="InterPro" id="IPR039761">
    <property type="entry name" value="Bms1/Tsr1"/>
</dbReference>
<dbReference type="GO" id="GO:0005525">
    <property type="term" value="F:GTP binding"/>
    <property type="evidence" value="ECO:0007669"/>
    <property type="project" value="TreeGrafter"/>
</dbReference>
<dbReference type="GO" id="GO:0034511">
    <property type="term" value="F:U3 snoRNA binding"/>
    <property type="evidence" value="ECO:0007669"/>
    <property type="project" value="TreeGrafter"/>
</dbReference>
<comment type="caution">
    <text evidence="4">The sequence shown here is derived from an EMBL/GenBank/DDBJ whole genome shotgun (WGS) entry which is preliminary data.</text>
</comment>
<dbReference type="VEuPathDB" id="FungiDB:PC110_g10154"/>
<organism evidence="4 5">
    <name type="scientific">Phytophthora cactorum</name>
    <dbReference type="NCBI Taxonomy" id="29920"/>
    <lineage>
        <taxon>Eukaryota</taxon>
        <taxon>Sar</taxon>
        <taxon>Stramenopiles</taxon>
        <taxon>Oomycota</taxon>
        <taxon>Peronosporomycetes</taxon>
        <taxon>Peronosporales</taxon>
        <taxon>Peronosporaceae</taxon>
        <taxon>Phytophthora</taxon>
    </lineage>
</organism>
<dbReference type="GO" id="GO:0000479">
    <property type="term" value="P:endonucleolytic cleavage of tricistronic rRNA transcript (SSU-rRNA, 5.8S rRNA, LSU-rRNA)"/>
    <property type="evidence" value="ECO:0007669"/>
    <property type="project" value="TreeGrafter"/>
</dbReference>
<comment type="similarity">
    <text evidence="1">Belongs to the TRAFAC class translation factor GTPase superfamily. Bms1-like GTPase family. TSR1 subfamily.</text>
</comment>